<evidence type="ECO:0000256" key="1">
    <source>
        <dbReference type="ARBA" id="ARBA00023125"/>
    </source>
</evidence>
<dbReference type="InterPro" id="IPR011010">
    <property type="entry name" value="DNA_brk_join_enz"/>
</dbReference>
<dbReference type="InterPro" id="IPR002104">
    <property type="entry name" value="Integrase_catalytic"/>
</dbReference>
<organism evidence="4 5">
    <name type="scientific">Streptomyces chisholmiae</name>
    <dbReference type="NCBI Taxonomy" id="3075540"/>
    <lineage>
        <taxon>Bacteria</taxon>
        <taxon>Bacillati</taxon>
        <taxon>Actinomycetota</taxon>
        <taxon>Actinomycetes</taxon>
        <taxon>Kitasatosporales</taxon>
        <taxon>Streptomycetaceae</taxon>
        <taxon>Streptomyces</taxon>
    </lineage>
</organism>
<keyword evidence="2" id="KW-0233">DNA recombination</keyword>
<name>A0ABU2JNJ8_9ACTN</name>
<dbReference type="InterPro" id="IPR013762">
    <property type="entry name" value="Integrase-like_cat_sf"/>
</dbReference>
<evidence type="ECO:0000313" key="5">
    <source>
        <dbReference type="Proteomes" id="UP001183410"/>
    </source>
</evidence>
<dbReference type="InterPro" id="IPR010998">
    <property type="entry name" value="Integrase_recombinase_N"/>
</dbReference>
<comment type="caution">
    <text evidence="4">The sequence shown here is derived from an EMBL/GenBank/DDBJ whole genome shotgun (WGS) entry which is preliminary data.</text>
</comment>
<proteinExistence type="predicted"/>
<keyword evidence="5" id="KW-1185">Reference proteome</keyword>
<keyword evidence="1" id="KW-0238">DNA-binding</keyword>
<dbReference type="Proteomes" id="UP001183410">
    <property type="component" value="Unassembled WGS sequence"/>
</dbReference>
<sequence>MRSRIWNHIIPLLGSTALIEIDSAALRSFKADLLSRVADSSPEFIWIHLSSILTATVEDKRLLKHPMKVHRSVKRPKRQEKKAKAWSRPTVDAVRAGLQERYRVAVDLGVGPGLRQGEDFTLDEKDIDFDRGVVHVRRQLRWDSRGRPYFCLPRGGKTRTVLLPPNLALRIREHLRRFPAVECTLPWRNPEPPKTKVEARQRKPVMVRLLLSTSQGNRIFYKTWNERSWRPALASAGVVRVVGEKTARHGGRVRRHPVFERSREDMFHVLRRTYASVQLEAGESVVSLSQWLGHASPAITLEHYAHFMPGAGRRSLAAIDIWLAA</sequence>
<feature type="domain" description="Tyr recombinase" evidence="3">
    <location>
        <begin position="81"/>
        <end position="320"/>
    </location>
</feature>
<gene>
    <name evidence="4" type="ORF">RM844_09690</name>
</gene>
<evidence type="ECO:0000259" key="3">
    <source>
        <dbReference type="PROSITE" id="PS51898"/>
    </source>
</evidence>
<reference evidence="5" key="1">
    <citation type="submission" date="2023-07" db="EMBL/GenBank/DDBJ databases">
        <title>30 novel species of actinomycetes from the DSMZ collection.</title>
        <authorList>
            <person name="Nouioui I."/>
        </authorList>
    </citation>
    <scope>NUCLEOTIDE SEQUENCE [LARGE SCALE GENOMIC DNA]</scope>
    <source>
        <strain evidence="5">DSM 44915</strain>
    </source>
</reference>
<dbReference type="Gene3D" id="1.10.150.130">
    <property type="match status" value="1"/>
</dbReference>
<dbReference type="PROSITE" id="PS51898">
    <property type="entry name" value="TYR_RECOMBINASE"/>
    <property type="match status" value="1"/>
</dbReference>
<dbReference type="SUPFAM" id="SSF56349">
    <property type="entry name" value="DNA breaking-rejoining enzymes"/>
    <property type="match status" value="1"/>
</dbReference>
<evidence type="ECO:0000313" key="4">
    <source>
        <dbReference type="EMBL" id="MDT0266565.1"/>
    </source>
</evidence>
<dbReference type="EMBL" id="JAVREO010000005">
    <property type="protein sequence ID" value="MDT0266565.1"/>
    <property type="molecule type" value="Genomic_DNA"/>
</dbReference>
<evidence type="ECO:0000256" key="2">
    <source>
        <dbReference type="ARBA" id="ARBA00023172"/>
    </source>
</evidence>
<dbReference type="RefSeq" id="WP_311666596.1">
    <property type="nucleotide sequence ID" value="NZ_JAVREO010000005.1"/>
</dbReference>
<accession>A0ABU2JNJ8</accession>
<dbReference type="Gene3D" id="1.10.443.10">
    <property type="entry name" value="Intergrase catalytic core"/>
    <property type="match status" value="1"/>
</dbReference>
<protein>
    <submittedName>
        <fullName evidence="4">Tyrosine-type recombinase/integrase</fullName>
    </submittedName>
</protein>